<evidence type="ECO:0000313" key="3">
    <source>
        <dbReference type="EMBL" id="SHK49709.1"/>
    </source>
</evidence>
<dbReference type="Proteomes" id="UP000183982">
    <property type="component" value="Unassembled WGS sequence"/>
</dbReference>
<keyword evidence="4" id="KW-1185">Reference proteome</keyword>
<dbReference type="RefSeq" id="WP_073256683.1">
    <property type="nucleotide sequence ID" value="NZ_FQZQ01000033.1"/>
</dbReference>
<sequence length="137" mass="14365">MKILYKTSATATGGRSGVSKLDDGSFQVNTVPPGSKTEGVNPEQLFALGYSACFDNALLRVAQRMKLAPTACSTTIEVGLAQLESGGFGLDVDLYANIVGLSEPEAQSLLTAAHKVCPYSNALHGNADVRLHLNHSS</sequence>
<dbReference type="InterPro" id="IPR019953">
    <property type="entry name" value="OHR"/>
</dbReference>
<dbReference type="PANTHER" id="PTHR33797:SF2">
    <property type="entry name" value="ORGANIC HYDROPEROXIDE RESISTANCE PROTEIN-LIKE"/>
    <property type="match status" value="1"/>
</dbReference>
<dbReference type="STRING" id="1470563.SAMN05444000_13318"/>
<proteinExistence type="inferred from homology"/>
<dbReference type="InterPro" id="IPR036102">
    <property type="entry name" value="OsmC/Ohrsf"/>
</dbReference>
<dbReference type="Gene3D" id="3.30.300.20">
    <property type="match status" value="1"/>
</dbReference>
<reference evidence="4" key="1">
    <citation type="submission" date="2016-11" db="EMBL/GenBank/DDBJ databases">
        <authorList>
            <person name="Varghese N."/>
            <person name="Submissions S."/>
        </authorList>
    </citation>
    <scope>NUCLEOTIDE SEQUENCE [LARGE SCALE GENOMIC DNA]</scope>
    <source>
        <strain evidence="4">DSM 100564</strain>
    </source>
</reference>
<evidence type="ECO:0000313" key="4">
    <source>
        <dbReference type="Proteomes" id="UP000183982"/>
    </source>
</evidence>
<dbReference type="InterPro" id="IPR015946">
    <property type="entry name" value="KH_dom-like_a/b"/>
</dbReference>
<dbReference type="SUPFAM" id="SSF82784">
    <property type="entry name" value="OsmC-like"/>
    <property type="match status" value="1"/>
</dbReference>
<name>A0A1M6SYG5_9RHOB</name>
<dbReference type="Gene3D" id="2.20.25.10">
    <property type="match status" value="1"/>
</dbReference>
<evidence type="ECO:0000256" key="1">
    <source>
        <dbReference type="ARBA" id="ARBA00007378"/>
    </source>
</evidence>
<dbReference type="AlphaFoldDB" id="A0A1M6SYG5"/>
<organism evidence="3 4">
    <name type="scientific">Shimia gijangensis</name>
    <dbReference type="NCBI Taxonomy" id="1470563"/>
    <lineage>
        <taxon>Bacteria</taxon>
        <taxon>Pseudomonadati</taxon>
        <taxon>Pseudomonadota</taxon>
        <taxon>Alphaproteobacteria</taxon>
        <taxon>Rhodobacterales</taxon>
        <taxon>Roseobacteraceae</taxon>
    </lineage>
</organism>
<dbReference type="OrthoDB" id="9797508at2"/>
<accession>A0A1M6SYG5</accession>
<feature type="region of interest" description="Disordered" evidence="2">
    <location>
        <begin position="1"/>
        <end position="22"/>
    </location>
</feature>
<dbReference type="NCBIfam" id="TIGR03561">
    <property type="entry name" value="organ_hyd_perox"/>
    <property type="match status" value="1"/>
</dbReference>
<dbReference type="GO" id="GO:0006979">
    <property type="term" value="P:response to oxidative stress"/>
    <property type="evidence" value="ECO:0007669"/>
    <property type="project" value="InterPro"/>
</dbReference>
<gene>
    <name evidence="3" type="ORF">SAMN05444000_13318</name>
</gene>
<dbReference type="Pfam" id="PF02566">
    <property type="entry name" value="OsmC"/>
    <property type="match status" value="1"/>
</dbReference>
<protein>
    <submittedName>
        <fullName evidence="3">Peroxiredoxin, Ohr subfamily</fullName>
    </submittedName>
</protein>
<dbReference type="InterPro" id="IPR003718">
    <property type="entry name" value="OsmC/Ohr_fam"/>
</dbReference>
<dbReference type="EMBL" id="FQZQ01000033">
    <property type="protein sequence ID" value="SHK49709.1"/>
    <property type="molecule type" value="Genomic_DNA"/>
</dbReference>
<comment type="similarity">
    <text evidence="1">Belongs to the OsmC/Ohr family.</text>
</comment>
<dbReference type="PANTHER" id="PTHR33797">
    <property type="entry name" value="ORGANIC HYDROPEROXIDE RESISTANCE PROTEIN-LIKE"/>
    <property type="match status" value="1"/>
</dbReference>
<evidence type="ECO:0000256" key="2">
    <source>
        <dbReference type="SAM" id="MobiDB-lite"/>
    </source>
</evidence>